<keyword evidence="2" id="KW-0853">WD repeat</keyword>
<keyword evidence="4" id="KW-0648">Protein biosynthesis</keyword>
<keyword evidence="8" id="KW-1185">Reference proteome</keyword>
<reference evidence="7" key="1">
    <citation type="submission" date="2023-08" db="EMBL/GenBank/DDBJ databases">
        <authorList>
            <person name="Audoor S."/>
            <person name="Bilcke G."/>
        </authorList>
    </citation>
    <scope>NUCLEOTIDE SEQUENCE</scope>
</reference>
<evidence type="ECO:0000256" key="4">
    <source>
        <dbReference type="ARBA" id="ARBA00022917"/>
    </source>
</evidence>
<organism evidence="7 8">
    <name type="scientific">Cylindrotheca closterium</name>
    <dbReference type="NCBI Taxonomy" id="2856"/>
    <lineage>
        <taxon>Eukaryota</taxon>
        <taxon>Sar</taxon>
        <taxon>Stramenopiles</taxon>
        <taxon>Ochrophyta</taxon>
        <taxon>Bacillariophyta</taxon>
        <taxon>Bacillariophyceae</taxon>
        <taxon>Bacillariophycidae</taxon>
        <taxon>Bacillariales</taxon>
        <taxon>Bacillariaceae</taxon>
        <taxon>Cylindrotheca</taxon>
    </lineage>
</organism>
<dbReference type="GO" id="GO:0003743">
    <property type="term" value="F:translation initiation factor activity"/>
    <property type="evidence" value="ECO:0007669"/>
    <property type="project" value="UniProtKB-KW"/>
</dbReference>
<proteinExistence type="predicted"/>
<feature type="domain" description="Translation initiation factor beta propellor-like" evidence="6">
    <location>
        <begin position="238"/>
        <end position="433"/>
    </location>
</feature>
<dbReference type="EMBL" id="CAKOGP040001112">
    <property type="protein sequence ID" value="CAJ1942450.1"/>
    <property type="molecule type" value="Genomic_DNA"/>
</dbReference>
<feature type="region of interest" description="Disordered" evidence="5">
    <location>
        <begin position="454"/>
        <end position="525"/>
    </location>
</feature>
<evidence type="ECO:0000313" key="8">
    <source>
        <dbReference type="Proteomes" id="UP001295423"/>
    </source>
</evidence>
<dbReference type="InterPro" id="IPR011387">
    <property type="entry name" value="TIF2A"/>
</dbReference>
<feature type="compositionally biased region" description="Basic and acidic residues" evidence="5">
    <location>
        <begin position="600"/>
        <end position="626"/>
    </location>
</feature>
<feature type="region of interest" description="Disordered" evidence="5">
    <location>
        <begin position="537"/>
        <end position="626"/>
    </location>
</feature>
<feature type="compositionally biased region" description="Low complexity" evidence="5">
    <location>
        <begin position="470"/>
        <end position="483"/>
    </location>
</feature>
<dbReference type="GO" id="GO:0043022">
    <property type="term" value="F:ribosome binding"/>
    <property type="evidence" value="ECO:0007669"/>
    <property type="project" value="TreeGrafter"/>
</dbReference>
<sequence>MASPPLPFNRILLRSREGLEVFTLPSERDEESSISKRETRKFLFKGSSSFHQILPNGSAAFVHKPEVGIFRVNLGDSATDSDVPFLENTARVQIMAISPQGTFVLTWERAQEGDAPNLKVWNSETGAFVIGFRQKALKRDSWPYVQWTNNESFAFLLGTNEVRVYPGKFPESANTRFVDKMQIPGITSLSLPSNAELQGKLLFTSFCPGDKNKPAKAALYEYPAAEKTSGPYPPILSKSLYQAEEMSVSWNPKGDAALVKLQTSVDTSGQSYYGSTSLFLMSAQDKDTVAVPLPQEGPVHDVGWMPNPSKPACFAVAAGKMPSMTSLHNGADGTASFLFGNAHRNTIAWAPHGRFLCLAGFGNLAGGMTFWDRNKQKQIPPANPVTASCTVGYGWSPDSRLVFVSTTSPRMNVDNGVHIYRYNGDKMTNLPWDNNDYVPNRLLQAEFVPAKSIEYPDRPQSPQLKDVNTPSAAGAPAAAKPGGRYVPPSQRAKAGRGGSSLADRMRAEREGGSVAAGKVKGKPKVTGATGKVVVGMAPVEQKSKSALRREKAKKKKEEEAARQALEEKVLAEAKAAEPAQPEQAAVDPEKRAKKINKILRQIDELKQRDQSSLNEDQKKKIESEASLREELAKLGIQ</sequence>
<dbReference type="GO" id="GO:0022627">
    <property type="term" value="C:cytosolic small ribosomal subunit"/>
    <property type="evidence" value="ECO:0007669"/>
    <property type="project" value="TreeGrafter"/>
</dbReference>
<accession>A0AAD2CTA6</accession>
<protein>
    <recommendedName>
        <fullName evidence="6">Translation initiation factor beta propellor-like domain-containing protein</fullName>
    </recommendedName>
</protein>
<feature type="compositionally biased region" description="Low complexity" evidence="5">
    <location>
        <begin position="576"/>
        <end position="586"/>
    </location>
</feature>
<dbReference type="PANTHER" id="PTHR13227">
    <property type="entry name" value="EUKARYOTIC TRANSLATION INITIATION FACTOR 2A"/>
    <property type="match status" value="1"/>
</dbReference>
<evidence type="ECO:0000259" key="6">
    <source>
        <dbReference type="Pfam" id="PF08662"/>
    </source>
</evidence>
<dbReference type="PANTHER" id="PTHR13227:SF0">
    <property type="entry name" value="EUKARYOTIC TRANSLATION INITIATION FACTOR 2A"/>
    <property type="match status" value="1"/>
</dbReference>
<evidence type="ECO:0000256" key="2">
    <source>
        <dbReference type="ARBA" id="ARBA00022574"/>
    </source>
</evidence>
<keyword evidence="3" id="KW-0677">Repeat</keyword>
<dbReference type="GO" id="GO:0003729">
    <property type="term" value="F:mRNA binding"/>
    <property type="evidence" value="ECO:0007669"/>
    <property type="project" value="TreeGrafter"/>
</dbReference>
<feature type="compositionally biased region" description="Low complexity" evidence="5">
    <location>
        <begin position="512"/>
        <end position="525"/>
    </location>
</feature>
<evidence type="ECO:0000256" key="5">
    <source>
        <dbReference type="SAM" id="MobiDB-lite"/>
    </source>
</evidence>
<dbReference type="SUPFAM" id="SSF82171">
    <property type="entry name" value="DPP6 N-terminal domain-like"/>
    <property type="match status" value="1"/>
</dbReference>
<evidence type="ECO:0000256" key="1">
    <source>
        <dbReference type="ARBA" id="ARBA00022540"/>
    </source>
</evidence>
<keyword evidence="1" id="KW-0396">Initiation factor</keyword>
<feature type="compositionally biased region" description="Polar residues" evidence="5">
    <location>
        <begin position="460"/>
        <end position="469"/>
    </location>
</feature>
<evidence type="ECO:0000256" key="3">
    <source>
        <dbReference type="ARBA" id="ARBA00022737"/>
    </source>
</evidence>
<gene>
    <name evidence="7" type="ORF">CYCCA115_LOCUS7953</name>
</gene>
<dbReference type="Proteomes" id="UP001295423">
    <property type="component" value="Unassembled WGS sequence"/>
</dbReference>
<dbReference type="AlphaFoldDB" id="A0AAD2CTA6"/>
<dbReference type="InterPro" id="IPR013979">
    <property type="entry name" value="TIF_beta_prop-like"/>
</dbReference>
<name>A0AAD2CTA6_9STRA</name>
<evidence type="ECO:0000313" key="7">
    <source>
        <dbReference type="EMBL" id="CAJ1942450.1"/>
    </source>
</evidence>
<dbReference type="Pfam" id="PF08662">
    <property type="entry name" value="eIF2A"/>
    <property type="match status" value="1"/>
</dbReference>
<feature type="compositionally biased region" description="Basic and acidic residues" evidence="5">
    <location>
        <begin position="541"/>
        <end position="575"/>
    </location>
</feature>
<comment type="caution">
    <text evidence="7">The sequence shown here is derived from an EMBL/GenBank/DDBJ whole genome shotgun (WGS) entry which is preliminary data.</text>
</comment>
<dbReference type="GO" id="GO:0000049">
    <property type="term" value="F:tRNA binding"/>
    <property type="evidence" value="ECO:0007669"/>
    <property type="project" value="TreeGrafter"/>
</dbReference>